<feature type="domain" description="MOSC" evidence="2">
    <location>
        <begin position="174"/>
        <end position="330"/>
    </location>
</feature>
<dbReference type="InterPro" id="IPR011037">
    <property type="entry name" value="Pyrv_Knase-like_insert_dom_sf"/>
</dbReference>
<dbReference type="OMA" id="SECATIY"/>
<dbReference type="GO" id="GO:0030170">
    <property type="term" value="F:pyridoxal phosphate binding"/>
    <property type="evidence" value="ECO:0007669"/>
    <property type="project" value="InterPro"/>
</dbReference>
<dbReference type="GO" id="GO:0030151">
    <property type="term" value="F:molybdenum ion binding"/>
    <property type="evidence" value="ECO:0007669"/>
    <property type="project" value="InterPro"/>
</dbReference>
<dbReference type="PROSITE" id="PS51340">
    <property type="entry name" value="MOSC"/>
    <property type="match status" value="1"/>
</dbReference>
<protein>
    <submittedName>
        <fullName evidence="4">MOSC domain-containing protein</fullName>
    </submittedName>
</protein>
<dbReference type="AlphaFoldDB" id="A0A7I5EAP4"/>
<dbReference type="GO" id="GO:0003824">
    <property type="term" value="F:catalytic activity"/>
    <property type="evidence" value="ECO:0007669"/>
    <property type="project" value="InterPro"/>
</dbReference>
<keyword evidence="1" id="KW-1133">Transmembrane helix</keyword>
<keyword evidence="3" id="KW-1185">Reference proteome</keyword>
<dbReference type="Proteomes" id="UP000025227">
    <property type="component" value="Unplaced"/>
</dbReference>
<dbReference type="SUPFAM" id="SSF141673">
    <property type="entry name" value="MOSC N-terminal domain-like"/>
    <property type="match status" value="1"/>
</dbReference>
<proteinExistence type="predicted"/>
<dbReference type="PANTHER" id="PTHR36930:SF1">
    <property type="entry name" value="MOSC DOMAIN-CONTAINING PROTEIN"/>
    <property type="match status" value="1"/>
</dbReference>
<evidence type="ECO:0000313" key="4">
    <source>
        <dbReference type="WBParaSite" id="HCON_00109500-00001"/>
    </source>
</evidence>
<organism evidence="3 4">
    <name type="scientific">Haemonchus contortus</name>
    <name type="common">Barber pole worm</name>
    <dbReference type="NCBI Taxonomy" id="6289"/>
    <lineage>
        <taxon>Eukaryota</taxon>
        <taxon>Metazoa</taxon>
        <taxon>Ecdysozoa</taxon>
        <taxon>Nematoda</taxon>
        <taxon>Chromadorea</taxon>
        <taxon>Rhabditida</taxon>
        <taxon>Rhabditina</taxon>
        <taxon>Rhabditomorpha</taxon>
        <taxon>Strongyloidea</taxon>
        <taxon>Trichostrongylidae</taxon>
        <taxon>Haemonchus</taxon>
    </lineage>
</organism>
<accession>A0A7I5EAP4</accession>
<dbReference type="InterPro" id="IPR005303">
    <property type="entry name" value="MOCOS_middle"/>
</dbReference>
<evidence type="ECO:0000259" key="2">
    <source>
        <dbReference type="PROSITE" id="PS51340"/>
    </source>
</evidence>
<dbReference type="Pfam" id="PF03476">
    <property type="entry name" value="MOSC_N"/>
    <property type="match status" value="1"/>
</dbReference>
<dbReference type="OrthoDB" id="17255at2759"/>
<dbReference type="InterPro" id="IPR052716">
    <property type="entry name" value="MOSC_domain"/>
</dbReference>
<feature type="transmembrane region" description="Helical" evidence="1">
    <location>
        <begin position="7"/>
        <end position="26"/>
    </location>
</feature>
<evidence type="ECO:0000313" key="3">
    <source>
        <dbReference type="Proteomes" id="UP000025227"/>
    </source>
</evidence>
<keyword evidence="1" id="KW-0812">Transmembrane</keyword>
<sequence>MIEDKKLLIAIVGTSIIAYNGVRYLLNNFRNRRSPLIPIGTVGALYVYPVKSCKGKSVFSVYCDELGPVAGEMRDRQFVVINGETGRFWTATSAPCMVLIDCEVRDGVLTMSYVDGSSVKVILEDVVKRNDVRTARVYKNERCDGLDCGDDAATFLSNIIQDSDARLLMYVDGLFTERARVTTPTSWYEDAPSRKDKLTFNDDAPFMINTQSSLDDLNRKLHDKVTIEQFRPVIVVNNCDAFDEDKWYSVHIGDVALQCTKPCERCVMTTINSTTGMKHPSLEPLKTLRKYRLAPEGPMRELFKDCPIFGVDAGVITPGYIHVGQTVYVRYKRAYQKASLFHRS</sequence>
<reference evidence="4" key="1">
    <citation type="submission" date="2020-12" db="UniProtKB">
        <authorList>
            <consortium name="WormBaseParasite"/>
        </authorList>
    </citation>
    <scope>IDENTIFICATION</scope>
    <source>
        <strain evidence="4">MHco3</strain>
    </source>
</reference>
<dbReference type="PANTHER" id="PTHR36930">
    <property type="entry name" value="METAL-SULFUR CLUSTER BIOSYNTHESIS PROTEINS YUAD-RELATED"/>
    <property type="match status" value="1"/>
</dbReference>
<evidence type="ECO:0000256" key="1">
    <source>
        <dbReference type="SAM" id="Phobius"/>
    </source>
</evidence>
<dbReference type="Pfam" id="PF03473">
    <property type="entry name" value="MOSC"/>
    <property type="match status" value="1"/>
</dbReference>
<name>A0A7I5EAP4_HAECO</name>
<keyword evidence="1" id="KW-0472">Membrane</keyword>
<dbReference type="InterPro" id="IPR005302">
    <property type="entry name" value="MoCF_Sase_C"/>
</dbReference>
<dbReference type="WBParaSite" id="HCON_00109500-00001">
    <property type="protein sequence ID" value="HCON_00109500-00001"/>
    <property type="gene ID" value="HCON_00109500"/>
</dbReference>
<dbReference type="SUPFAM" id="SSF50800">
    <property type="entry name" value="PK beta-barrel domain-like"/>
    <property type="match status" value="1"/>
</dbReference>